<comment type="caution">
    <text evidence="6">The sequence shown here is derived from an EMBL/GenBank/DDBJ whole genome shotgun (WGS) entry which is preliminary data.</text>
</comment>
<dbReference type="SUPFAM" id="SSF82199">
    <property type="entry name" value="SET domain"/>
    <property type="match status" value="1"/>
</dbReference>
<dbReference type="InterPro" id="IPR001214">
    <property type="entry name" value="SET_dom"/>
</dbReference>
<keyword evidence="1" id="KW-0489">Methyltransferase</keyword>
<dbReference type="AlphaFoldDB" id="A0A2P6MTS9"/>
<gene>
    <name evidence="6" type="ORF">PROFUN_03948</name>
</gene>
<evidence type="ECO:0000256" key="4">
    <source>
        <dbReference type="SAM" id="MobiDB-lite"/>
    </source>
</evidence>
<dbReference type="Gene3D" id="3.90.1410.10">
    <property type="entry name" value="set domain protein methyltransferase, domain 1"/>
    <property type="match status" value="1"/>
</dbReference>
<reference evidence="6 7" key="1">
    <citation type="journal article" date="2018" name="Genome Biol. Evol.">
        <title>Multiple Roots of Fruiting Body Formation in Amoebozoa.</title>
        <authorList>
            <person name="Hillmann F."/>
            <person name="Forbes G."/>
            <person name="Novohradska S."/>
            <person name="Ferling I."/>
            <person name="Riege K."/>
            <person name="Groth M."/>
            <person name="Westermann M."/>
            <person name="Marz M."/>
            <person name="Spaller T."/>
            <person name="Winckler T."/>
            <person name="Schaap P."/>
            <person name="Glockner G."/>
        </authorList>
    </citation>
    <scope>NUCLEOTIDE SEQUENCE [LARGE SCALE GENOMIC DNA]</scope>
    <source>
        <strain evidence="6 7">Jena</strain>
    </source>
</reference>
<accession>A0A2P6MTS9</accession>
<evidence type="ECO:0000256" key="3">
    <source>
        <dbReference type="ARBA" id="ARBA00022691"/>
    </source>
</evidence>
<keyword evidence="3" id="KW-0949">S-adenosyl-L-methionine</keyword>
<dbReference type="InterPro" id="IPR036464">
    <property type="entry name" value="Rubisco_LSMT_subst-bd_sf"/>
</dbReference>
<dbReference type="GO" id="GO:0016279">
    <property type="term" value="F:protein-lysine N-methyltransferase activity"/>
    <property type="evidence" value="ECO:0007669"/>
    <property type="project" value="TreeGrafter"/>
</dbReference>
<dbReference type="EMBL" id="MDYQ01000419">
    <property type="protein sequence ID" value="PRP75112.1"/>
    <property type="molecule type" value="Genomic_DNA"/>
</dbReference>
<feature type="domain" description="SET" evidence="5">
    <location>
        <begin position="157"/>
        <end position="377"/>
    </location>
</feature>
<dbReference type="InterPro" id="IPR050600">
    <property type="entry name" value="SETD3_SETD6_MTase"/>
</dbReference>
<dbReference type="PANTHER" id="PTHR13271">
    <property type="entry name" value="UNCHARACTERIZED PUTATIVE METHYLTRANSFERASE"/>
    <property type="match status" value="1"/>
</dbReference>
<dbReference type="Proteomes" id="UP000241769">
    <property type="component" value="Unassembled WGS sequence"/>
</dbReference>
<dbReference type="InterPro" id="IPR046341">
    <property type="entry name" value="SET_dom_sf"/>
</dbReference>
<dbReference type="CDD" id="cd10527">
    <property type="entry name" value="SET_LSMT"/>
    <property type="match status" value="1"/>
</dbReference>
<sequence>MSLKLAFNPMVIDPKNGAMKSAMLGGLSLPRSLDVPAPLAFGQDNANPSDPTLLPFLTSLRIIMASDEEIYFSEPDSAESFSHEMRPDTELRVWKWLNKNVNSDGPLKRLILDRLQELCIRRNPQKKIGTSGEIVDDDKINQLLEWGRNNGVVPRDVQLKIANFDEHGRGVFSADHLERDTSIFQLPYHLIINIETAMKSEHGQLFQELSSEGTHEDMILLLFILLEKNKGRDSTWFHYFETLPQDPNIALVYNLSDLMSLDGLPLMMEILDAKEALRQYHESLFPSLSEKYPKLFPANSFQYEDLLWARAIFDSRGFSIDFGEGRLLNCLLPVVDMLNTSNSPQLEGNPSRDDDKIFRVSTVCQTEKGTELSVSYGPYSGRELLLNYGFVPTVVGGNEYDRMRIHFAVPLDDDAERKINQLTHRGISLDHILRRGKLSPSLMGALRVCVADSSELDLLESEDAPNPVSRPLNPLNEERALCQLQMTLDEIEAELGLEDDEDEDDDETPMEDHNTMMCKRQTQKEILASARAEMDSLMHSFCGTNEA</sequence>
<name>A0A2P6MTS9_9EUKA</name>
<protein>
    <recommendedName>
        <fullName evidence="5">SET domain-containing protein</fullName>
    </recommendedName>
</protein>
<keyword evidence="7" id="KW-1185">Reference proteome</keyword>
<dbReference type="PROSITE" id="PS50280">
    <property type="entry name" value="SET"/>
    <property type="match status" value="1"/>
</dbReference>
<proteinExistence type="predicted"/>
<feature type="region of interest" description="Disordered" evidence="4">
    <location>
        <begin position="495"/>
        <end position="514"/>
    </location>
</feature>
<organism evidence="6 7">
    <name type="scientific">Planoprotostelium fungivorum</name>
    <dbReference type="NCBI Taxonomy" id="1890364"/>
    <lineage>
        <taxon>Eukaryota</taxon>
        <taxon>Amoebozoa</taxon>
        <taxon>Evosea</taxon>
        <taxon>Variosea</taxon>
        <taxon>Cavosteliida</taxon>
        <taxon>Cavosteliaceae</taxon>
        <taxon>Planoprotostelium</taxon>
    </lineage>
</organism>
<evidence type="ECO:0000313" key="6">
    <source>
        <dbReference type="EMBL" id="PRP75112.1"/>
    </source>
</evidence>
<dbReference type="Pfam" id="PF00856">
    <property type="entry name" value="SET"/>
    <property type="match status" value="1"/>
</dbReference>
<dbReference type="InParanoid" id="A0A2P6MTS9"/>
<feature type="compositionally biased region" description="Acidic residues" evidence="4">
    <location>
        <begin position="495"/>
        <end position="509"/>
    </location>
</feature>
<evidence type="ECO:0000259" key="5">
    <source>
        <dbReference type="PROSITE" id="PS50280"/>
    </source>
</evidence>
<evidence type="ECO:0000313" key="7">
    <source>
        <dbReference type="Proteomes" id="UP000241769"/>
    </source>
</evidence>
<evidence type="ECO:0000256" key="2">
    <source>
        <dbReference type="ARBA" id="ARBA00022679"/>
    </source>
</evidence>
<dbReference type="GO" id="GO:0032259">
    <property type="term" value="P:methylation"/>
    <property type="evidence" value="ECO:0007669"/>
    <property type="project" value="UniProtKB-KW"/>
</dbReference>
<dbReference type="OrthoDB" id="341421at2759"/>
<evidence type="ECO:0000256" key="1">
    <source>
        <dbReference type="ARBA" id="ARBA00022603"/>
    </source>
</evidence>
<dbReference type="Gene3D" id="3.90.1420.10">
    <property type="entry name" value="Rubisco LSMT, substrate-binding domain"/>
    <property type="match status" value="1"/>
</dbReference>
<dbReference type="STRING" id="1890364.A0A2P6MTS9"/>
<keyword evidence="2" id="KW-0808">Transferase</keyword>